<dbReference type="InterPro" id="IPR049883">
    <property type="entry name" value="NOTCH1_EGF-like"/>
</dbReference>
<keyword evidence="6" id="KW-0732">Signal</keyword>
<keyword evidence="8" id="KW-0418">Kinase</keyword>
<accession>A0A5J9WQB4</accession>
<evidence type="ECO:0000256" key="3">
    <source>
        <dbReference type="ARBA" id="ARBA00022536"/>
    </source>
</evidence>
<dbReference type="PROSITE" id="PS00010">
    <property type="entry name" value="ASX_HYDROXYL"/>
    <property type="match status" value="1"/>
</dbReference>
<keyword evidence="2" id="KW-0723">Serine/threonine-protein kinase</keyword>
<dbReference type="Gene3D" id="1.10.510.10">
    <property type="entry name" value="Transferase(Phosphotransferase) domain 1"/>
    <property type="match status" value="1"/>
</dbReference>
<dbReference type="FunFam" id="3.30.200.20:FF:000043">
    <property type="entry name" value="Wall-associated receptor kinase 2"/>
    <property type="match status" value="1"/>
</dbReference>
<dbReference type="Gene3D" id="2.10.25.10">
    <property type="entry name" value="Laminin"/>
    <property type="match status" value="1"/>
</dbReference>
<dbReference type="InterPro" id="IPR045274">
    <property type="entry name" value="WAK-like"/>
</dbReference>
<dbReference type="SMART" id="SM00220">
    <property type="entry name" value="S_TKc"/>
    <property type="match status" value="1"/>
</dbReference>
<dbReference type="CDD" id="cd00054">
    <property type="entry name" value="EGF_CA"/>
    <property type="match status" value="1"/>
</dbReference>
<evidence type="ECO:0000256" key="1">
    <source>
        <dbReference type="ARBA" id="ARBA00004479"/>
    </source>
</evidence>
<evidence type="ECO:0000313" key="16">
    <source>
        <dbReference type="EMBL" id="TVU50146.1"/>
    </source>
</evidence>
<evidence type="ECO:0000313" key="17">
    <source>
        <dbReference type="Proteomes" id="UP000324897"/>
    </source>
</evidence>
<dbReference type="AlphaFoldDB" id="A0A5J9WQB4"/>
<evidence type="ECO:0000259" key="15">
    <source>
        <dbReference type="PROSITE" id="PS50011"/>
    </source>
</evidence>
<keyword evidence="17" id="KW-1185">Reference proteome</keyword>
<dbReference type="PROSITE" id="PS50011">
    <property type="entry name" value="PROTEIN_KINASE_DOM"/>
    <property type="match status" value="1"/>
</dbReference>
<comment type="subcellular location">
    <subcellularLocation>
        <location evidence="1">Membrane</location>
        <topology evidence="1">Single-pass type I membrane protein</topology>
    </subcellularLocation>
</comment>
<keyword evidence="12" id="KW-1015">Disulfide bond</keyword>
<evidence type="ECO:0000256" key="4">
    <source>
        <dbReference type="ARBA" id="ARBA00022679"/>
    </source>
</evidence>
<dbReference type="InterPro" id="IPR001881">
    <property type="entry name" value="EGF-like_Ca-bd_dom"/>
</dbReference>
<evidence type="ECO:0000256" key="5">
    <source>
        <dbReference type="ARBA" id="ARBA00022692"/>
    </source>
</evidence>
<dbReference type="GO" id="GO:0005886">
    <property type="term" value="C:plasma membrane"/>
    <property type="evidence" value="ECO:0007669"/>
    <property type="project" value="TreeGrafter"/>
</dbReference>
<dbReference type="InterPro" id="IPR018097">
    <property type="entry name" value="EGF_Ca-bd_CS"/>
</dbReference>
<keyword evidence="7 13" id="KW-0547">Nucleotide-binding</keyword>
<dbReference type="OrthoDB" id="4062651at2759"/>
<evidence type="ECO:0000256" key="8">
    <source>
        <dbReference type="ARBA" id="ARBA00022777"/>
    </source>
</evidence>
<dbReference type="GO" id="GO:0007166">
    <property type="term" value="P:cell surface receptor signaling pathway"/>
    <property type="evidence" value="ECO:0007669"/>
    <property type="project" value="InterPro"/>
</dbReference>
<dbReference type="InterPro" id="IPR011009">
    <property type="entry name" value="Kinase-like_dom_sf"/>
</dbReference>
<reference evidence="16 17" key="1">
    <citation type="journal article" date="2019" name="Sci. Rep.">
        <title>A high-quality genome of Eragrostis curvula grass provides insights into Poaceae evolution and supports new strategies to enhance forage quality.</title>
        <authorList>
            <person name="Carballo J."/>
            <person name="Santos B.A.C.M."/>
            <person name="Zappacosta D."/>
            <person name="Garbus I."/>
            <person name="Selva J.P."/>
            <person name="Gallo C.A."/>
            <person name="Diaz A."/>
            <person name="Albertini E."/>
            <person name="Caccamo M."/>
            <person name="Echenique V."/>
        </authorList>
    </citation>
    <scope>NUCLEOTIDE SEQUENCE [LARGE SCALE GENOMIC DNA]</scope>
    <source>
        <strain evidence="17">cv. Victoria</strain>
        <tissue evidence="16">Leaf</tissue>
    </source>
</reference>
<dbReference type="SUPFAM" id="SSF56112">
    <property type="entry name" value="Protein kinase-like (PK-like)"/>
    <property type="match status" value="1"/>
</dbReference>
<dbReference type="InterPro" id="IPR008271">
    <property type="entry name" value="Ser/Thr_kinase_AS"/>
</dbReference>
<dbReference type="PROSITE" id="PS00108">
    <property type="entry name" value="PROTEIN_KINASE_ST"/>
    <property type="match status" value="1"/>
</dbReference>
<protein>
    <recommendedName>
        <fullName evidence="15">Protein kinase domain-containing protein</fullName>
    </recommendedName>
</protein>
<feature type="transmembrane region" description="Helical" evidence="14">
    <location>
        <begin position="180"/>
        <end position="200"/>
    </location>
</feature>
<evidence type="ECO:0000256" key="7">
    <source>
        <dbReference type="ARBA" id="ARBA00022741"/>
    </source>
</evidence>
<dbReference type="Proteomes" id="UP000324897">
    <property type="component" value="Chromosome 6"/>
</dbReference>
<dbReference type="Pfam" id="PF07645">
    <property type="entry name" value="EGF_CA"/>
    <property type="match status" value="1"/>
</dbReference>
<dbReference type="GO" id="GO:0005509">
    <property type="term" value="F:calcium ion binding"/>
    <property type="evidence" value="ECO:0007669"/>
    <property type="project" value="InterPro"/>
</dbReference>
<evidence type="ECO:0000256" key="12">
    <source>
        <dbReference type="ARBA" id="ARBA00023157"/>
    </source>
</evidence>
<evidence type="ECO:0000256" key="6">
    <source>
        <dbReference type="ARBA" id="ARBA00022729"/>
    </source>
</evidence>
<dbReference type="PANTHER" id="PTHR27005:SF503">
    <property type="entry name" value="OS06G0142500 PROTEIN"/>
    <property type="match status" value="1"/>
</dbReference>
<dbReference type="GO" id="GO:0005524">
    <property type="term" value="F:ATP binding"/>
    <property type="evidence" value="ECO:0007669"/>
    <property type="project" value="UniProtKB-UniRule"/>
</dbReference>
<proteinExistence type="predicted"/>
<dbReference type="FunFam" id="1.10.510.10:FF:000084">
    <property type="entry name" value="Wall-associated receptor kinase 2"/>
    <property type="match status" value="1"/>
</dbReference>
<organism evidence="16 17">
    <name type="scientific">Eragrostis curvula</name>
    <name type="common">weeping love grass</name>
    <dbReference type="NCBI Taxonomy" id="38414"/>
    <lineage>
        <taxon>Eukaryota</taxon>
        <taxon>Viridiplantae</taxon>
        <taxon>Streptophyta</taxon>
        <taxon>Embryophyta</taxon>
        <taxon>Tracheophyta</taxon>
        <taxon>Spermatophyta</taxon>
        <taxon>Magnoliopsida</taxon>
        <taxon>Liliopsida</taxon>
        <taxon>Poales</taxon>
        <taxon>Poaceae</taxon>
        <taxon>PACMAD clade</taxon>
        <taxon>Chloridoideae</taxon>
        <taxon>Eragrostideae</taxon>
        <taxon>Eragrostidinae</taxon>
        <taxon>Eragrostis</taxon>
    </lineage>
</organism>
<keyword evidence="9 13" id="KW-0067">ATP-binding</keyword>
<dbReference type="PROSITE" id="PS01187">
    <property type="entry name" value="EGF_CA"/>
    <property type="match status" value="1"/>
</dbReference>
<dbReference type="Pfam" id="PF00069">
    <property type="entry name" value="Pkinase"/>
    <property type="match status" value="1"/>
</dbReference>
<dbReference type="SUPFAM" id="SSF57196">
    <property type="entry name" value="EGF/Laminin"/>
    <property type="match status" value="1"/>
</dbReference>
<feature type="binding site" evidence="13">
    <location>
        <position position="278"/>
    </location>
    <ligand>
        <name>ATP</name>
        <dbReference type="ChEBI" id="CHEBI:30616"/>
    </ligand>
</feature>
<evidence type="ECO:0000256" key="2">
    <source>
        <dbReference type="ARBA" id="ARBA00022527"/>
    </source>
</evidence>
<name>A0A5J9WQB4_9POAL</name>
<keyword evidence="4" id="KW-0808">Transferase</keyword>
<dbReference type="InterPro" id="IPR000719">
    <property type="entry name" value="Prot_kinase_dom"/>
</dbReference>
<sequence>MGCCQTAVTGNQEFFIFEFADYLQDPRLQKFSPCSYGFIVEDGWFNFDPYYAKLSHFRERYRDGVPFVVDWVVGNETCAEAKKNMSYACLDMKSVCVDTSNNGPGYLCNCSTGYEGNPYLQGGCQDIDECQFPSKYPCNGECINTIGGYNCSCPHGTHSTDPKSTPCNPIPGSNKPEVNVLIGTSIRVVFLVVCIVATLIKYQRRKLSKEKETFFKQNGGQILYQKILSKQVDTVIIFTIGDLMKATSNFDKNREIGTGGHGIVYKGILRDDKAVAVKRSKIMNVAQTEEFIQELIILSQINHRNVVRLLGCCLEVEVPILVYEFIPNGTLFDLIHGNYNIHPISLEVRLRIAQESAEALAYMHVSINQPIVHGDVKSLNILLDENYMAKVTDFGLSKLLLPKDEAQLMTMVQGTLGYLDPEYLQERILTEKSDVYSFGVVLLELITRKMAIYSEGPGERKNLASSFLQAMRENRAQALFDTSVMDVGMEHLLGEVAELGSLCLSINGAERPSMIQVADKLKTIRSTWRELLRHNETELLIDKPGTSSACALSPSMYWTGRIMGMDGSAWQAVSQENFGPG</sequence>
<evidence type="ECO:0000256" key="10">
    <source>
        <dbReference type="ARBA" id="ARBA00022989"/>
    </source>
</evidence>
<dbReference type="InterPro" id="IPR017441">
    <property type="entry name" value="Protein_kinase_ATP_BS"/>
</dbReference>
<dbReference type="SMART" id="SM00181">
    <property type="entry name" value="EGF"/>
    <property type="match status" value="2"/>
</dbReference>
<dbReference type="SMART" id="SM00179">
    <property type="entry name" value="EGF_CA"/>
    <property type="match status" value="1"/>
</dbReference>
<feature type="domain" description="Protein kinase" evidence="15">
    <location>
        <begin position="250"/>
        <end position="524"/>
    </location>
</feature>
<dbReference type="InterPro" id="IPR000152">
    <property type="entry name" value="EGF-type_Asp/Asn_hydroxyl_site"/>
</dbReference>
<dbReference type="GO" id="GO:0004674">
    <property type="term" value="F:protein serine/threonine kinase activity"/>
    <property type="evidence" value="ECO:0007669"/>
    <property type="project" value="UniProtKB-KW"/>
</dbReference>
<keyword evidence="10 14" id="KW-1133">Transmembrane helix</keyword>
<dbReference type="PROSITE" id="PS00107">
    <property type="entry name" value="PROTEIN_KINASE_ATP"/>
    <property type="match status" value="1"/>
</dbReference>
<dbReference type="EMBL" id="RWGY01000002">
    <property type="protein sequence ID" value="TVU50146.1"/>
    <property type="molecule type" value="Genomic_DNA"/>
</dbReference>
<evidence type="ECO:0000256" key="14">
    <source>
        <dbReference type="SAM" id="Phobius"/>
    </source>
</evidence>
<dbReference type="Gramene" id="TVU50146">
    <property type="protein sequence ID" value="TVU50146"/>
    <property type="gene ID" value="EJB05_01503"/>
</dbReference>
<evidence type="ECO:0000256" key="13">
    <source>
        <dbReference type="PROSITE-ProRule" id="PRU10141"/>
    </source>
</evidence>
<gene>
    <name evidence="16" type="ORF">EJB05_01503</name>
</gene>
<dbReference type="InterPro" id="IPR000742">
    <property type="entry name" value="EGF"/>
</dbReference>
<evidence type="ECO:0000256" key="11">
    <source>
        <dbReference type="ARBA" id="ARBA00023136"/>
    </source>
</evidence>
<keyword evidence="3" id="KW-0245">EGF-like domain</keyword>
<dbReference type="Gene3D" id="3.30.200.20">
    <property type="entry name" value="Phosphorylase Kinase, domain 1"/>
    <property type="match status" value="1"/>
</dbReference>
<evidence type="ECO:0000256" key="9">
    <source>
        <dbReference type="ARBA" id="ARBA00022840"/>
    </source>
</evidence>
<dbReference type="CDD" id="cd14066">
    <property type="entry name" value="STKc_IRAK"/>
    <property type="match status" value="1"/>
</dbReference>
<dbReference type="PANTHER" id="PTHR27005">
    <property type="entry name" value="WALL-ASSOCIATED RECEPTOR KINASE-LIKE 21"/>
    <property type="match status" value="1"/>
</dbReference>
<keyword evidence="5 14" id="KW-0812">Transmembrane</keyword>
<comment type="caution">
    <text evidence="16">The sequence shown here is derived from an EMBL/GenBank/DDBJ whole genome shotgun (WGS) entry which is preliminary data.</text>
</comment>
<keyword evidence="11 14" id="KW-0472">Membrane</keyword>